<evidence type="ECO:0000313" key="3">
    <source>
        <dbReference type="Proteomes" id="UP000789572"/>
    </source>
</evidence>
<organism evidence="2 3">
    <name type="scientific">Paraglomus occultum</name>
    <dbReference type="NCBI Taxonomy" id="144539"/>
    <lineage>
        <taxon>Eukaryota</taxon>
        <taxon>Fungi</taxon>
        <taxon>Fungi incertae sedis</taxon>
        <taxon>Mucoromycota</taxon>
        <taxon>Glomeromycotina</taxon>
        <taxon>Glomeromycetes</taxon>
        <taxon>Paraglomerales</taxon>
        <taxon>Paraglomeraceae</taxon>
        <taxon>Paraglomus</taxon>
    </lineage>
</organism>
<sequence length="305" mass="34918">VKILRQATQESNNTSTATAKQLSYSNTLVKLQQEMQINGFLLAPEHFVELLSSETWKSKPLNTFTPLRRKLRRKWPHSAMSTNSWNPIGQDTLQRHNTTTYRQNRPIGGTNSIKTNTYLEIRRANQKAVALWMPWAEASNWGELPTDVISHLTKPENNDSDSEVDEEYEDTEEVGDDIADQNDDEEYTIDLPEEENLSPCVIMFDDNGVMQRCGKFNSKNQRNISNIIGVWEIDKPTVEDMKKNNQLERLGICVNYFSLDHQSLHDIGLKQTKETGNECTVQYIVVGVGEKDVNSMHQSIRMSSH</sequence>
<dbReference type="EMBL" id="CAJVPJ010001871">
    <property type="protein sequence ID" value="CAG8606274.1"/>
    <property type="molecule type" value="Genomic_DNA"/>
</dbReference>
<comment type="caution">
    <text evidence="2">The sequence shown here is derived from an EMBL/GenBank/DDBJ whole genome shotgun (WGS) entry which is preliminary data.</text>
</comment>
<accession>A0A9N9CJT9</accession>
<keyword evidence="3" id="KW-1185">Reference proteome</keyword>
<gene>
    <name evidence="2" type="ORF">POCULU_LOCUS7725</name>
</gene>
<evidence type="ECO:0000313" key="2">
    <source>
        <dbReference type="EMBL" id="CAG8606274.1"/>
    </source>
</evidence>
<protein>
    <submittedName>
        <fullName evidence="2">10615_t:CDS:1</fullName>
    </submittedName>
</protein>
<dbReference type="AlphaFoldDB" id="A0A9N9CJT9"/>
<proteinExistence type="predicted"/>
<dbReference type="Proteomes" id="UP000789572">
    <property type="component" value="Unassembled WGS sequence"/>
</dbReference>
<reference evidence="2" key="1">
    <citation type="submission" date="2021-06" db="EMBL/GenBank/DDBJ databases">
        <authorList>
            <person name="Kallberg Y."/>
            <person name="Tangrot J."/>
            <person name="Rosling A."/>
        </authorList>
    </citation>
    <scope>NUCLEOTIDE SEQUENCE</scope>
    <source>
        <strain evidence="2">IA702</strain>
    </source>
</reference>
<name>A0A9N9CJT9_9GLOM</name>
<feature type="non-terminal residue" evidence="2">
    <location>
        <position position="1"/>
    </location>
</feature>
<feature type="compositionally biased region" description="Acidic residues" evidence="1">
    <location>
        <begin position="158"/>
        <end position="174"/>
    </location>
</feature>
<feature type="region of interest" description="Disordered" evidence="1">
    <location>
        <begin position="153"/>
        <end position="174"/>
    </location>
</feature>
<evidence type="ECO:0000256" key="1">
    <source>
        <dbReference type="SAM" id="MobiDB-lite"/>
    </source>
</evidence>
<dbReference type="OrthoDB" id="2434832at2759"/>